<sequence length="747" mass="81640">MWKHNLHVSLVVLAGIVSLSLCDASDLNSASNTVETPAYLPYVDHTQRLRTHLPRSIPFPVPKTPQSQRLLRLLASYAAASALVFLILSCFLTFESFRNTNSHNRGRSLAEKYDEKSCHDDADTGEFVVGTVDRRALHAVHSQLAYLNVPETARQHLNRSEHQLVSTAKSVLLGYHKRLTTLLNGVAEANTPEANTALMEIDHIRAVLGSIAWSPSQNIQALLHRATAYSEGRQVPHAVSAAVAAAVRVNDPNKNMPITITEEQQQLVCEMVKGIQTEMSRAIDALQNERTPHPSVLETARTLLGEQEPLRLQLNTVGMAEVSAELARVSEYLRGALTHCMNRKPRRTASMPSRFATLSLSQHREQAAPAAKGAQALLQPTSSFSSLPPKGPKGAKGPCSRGPHQKAHALSEEPRSSTLLRRRGSENKGSTLPRSTQTEEDSPRGAGVGPETQPIDVEKTRRLTSAVNQWTDKCRGSLQMLLSGTAREESLEKVALNGHHLYREVTSATVDSSVDGATSRAFWESVDTLSVALNSLHSELIRSWLDKVADSRHRLTKARYNLQASVNELSADNPPRAGGMCIGDMSVVRATVDATKRLLGDLSRFLGVSNTHQRLSDAIEGLRSTVARAEKELQEAIDSVCRIWRRALENEVEGRPAVSPPHTSSDASATRHSTSSNVPLLACARGTVQVLQQLGGQSVELDLLLQFFDRQGRGSSKKRSGLFRAFSLRRGRSSSGSRTTSSLPKET</sequence>
<keyword evidence="6" id="KW-1185">Reference proteome</keyword>
<dbReference type="AlphaFoldDB" id="U6M9X6"/>
<feature type="chain" id="PRO_5004673417" description="Myosin heavy chain" evidence="4">
    <location>
        <begin position="25"/>
        <end position="747"/>
    </location>
</feature>
<evidence type="ECO:0000256" key="2">
    <source>
        <dbReference type="SAM" id="MobiDB-lite"/>
    </source>
</evidence>
<dbReference type="VEuPathDB" id="ToxoDB:EMWEY_00015870"/>
<keyword evidence="1" id="KW-0175">Coiled coil</keyword>
<evidence type="ECO:0000313" key="5">
    <source>
        <dbReference type="EMBL" id="CDJ58460.1"/>
    </source>
</evidence>
<evidence type="ECO:0000256" key="1">
    <source>
        <dbReference type="SAM" id="Coils"/>
    </source>
</evidence>
<dbReference type="GeneID" id="25335573"/>
<dbReference type="Proteomes" id="UP000030763">
    <property type="component" value="Unassembled WGS sequence"/>
</dbReference>
<reference evidence="5" key="2">
    <citation type="submission" date="2013-10" db="EMBL/GenBank/DDBJ databases">
        <authorList>
            <person name="Aslett M."/>
        </authorList>
    </citation>
    <scope>NUCLEOTIDE SEQUENCE [LARGE SCALE GENOMIC DNA]</scope>
    <source>
        <strain evidence="5">Weybridge</strain>
    </source>
</reference>
<gene>
    <name evidence="5" type="ORF">EMWEY_00015870</name>
</gene>
<keyword evidence="3" id="KW-0812">Transmembrane</keyword>
<feature type="coiled-coil region" evidence="1">
    <location>
        <begin position="612"/>
        <end position="639"/>
    </location>
</feature>
<protein>
    <recommendedName>
        <fullName evidence="7">Myosin heavy chain</fullName>
    </recommendedName>
</protein>
<accession>U6M9X6</accession>
<evidence type="ECO:0000256" key="3">
    <source>
        <dbReference type="SAM" id="Phobius"/>
    </source>
</evidence>
<feature type="compositionally biased region" description="Polar residues" evidence="2">
    <location>
        <begin position="661"/>
        <end position="673"/>
    </location>
</feature>
<evidence type="ECO:0000313" key="6">
    <source>
        <dbReference type="Proteomes" id="UP000030763"/>
    </source>
</evidence>
<proteinExistence type="predicted"/>
<reference evidence="5" key="1">
    <citation type="submission" date="2013-10" db="EMBL/GenBank/DDBJ databases">
        <title>Genomic analysis of the causative agents of coccidiosis in chickens.</title>
        <authorList>
            <person name="Reid A.J."/>
            <person name="Blake D."/>
            <person name="Billington K."/>
            <person name="Browne H."/>
            <person name="Dunn M."/>
            <person name="Hung S."/>
            <person name="Kawahara F."/>
            <person name="Miranda-Saavedra D."/>
            <person name="Mourier T."/>
            <person name="Nagra H."/>
            <person name="Otto T.D."/>
            <person name="Rawlings N."/>
            <person name="Sanchez A."/>
            <person name="Sanders M."/>
            <person name="Subramaniam C."/>
            <person name="Tay Y."/>
            <person name="Dear P."/>
            <person name="Doerig C."/>
            <person name="Gruber A."/>
            <person name="Parkinson J."/>
            <person name="Shirley M."/>
            <person name="Wan K.L."/>
            <person name="Berriman M."/>
            <person name="Tomley F."/>
            <person name="Pain A."/>
        </authorList>
    </citation>
    <scope>NUCLEOTIDE SEQUENCE [LARGE SCALE GENOMIC DNA]</scope>
    <source>
        <strain evidence="5">Weybridge</strain>
    </source>
</reference>
<keyword evidence="3" id="KW-1133">Transmembrane helix</keyword>
<feature type="transmembrane region" description="Helical" evidence="3">
    <location>
        <begin position="74"/>
        <end position="94"/>
    </location>
</feature>
<dbReference type="OMA" id="AYFTHAR"/>
<evidence type="ECO:0000256" key="4">
    <source>
        <dbReference type="SAM" id="SignalP"/>
    </source>
</evidence>
<feature type="signal peptide" evidence="4">
    <location>
        <begin position="1"/>
        <end position="24"/>
    </location>
</feature>
<name>U6M9X6_EIMMA</name>
<organism evidence="5 6">
    <name type="scientific">Eimeria maxima</name>
    <name type="common">Coccidian parasite</name>
    <dbReference type="NCBI Taxonomy" id="5804"/>
    <lineage>
        <taxon>Eukaryota</taxon>
        <taxon>Sar</taxon>
        <taxon>Alveolata</taxon>
        <taxon>Apicomplexa</taxon>
        <taxon>Conoidasida</taxon>
        <taxon>Coccidia</taxon>
        <taxon>Eucoccidiorida</taxon>
        <taxon>Eimeriorina</taxon>
        <taxon>Eimeriidae</taxon>
        <taxon>Eimeria</taxon>
    </lineage>
</organism>
<evidence type="ECO:0008006" key="7">
    <source>
        <dbReference type="Google" id="ProtNLM"/>
    </source>
</evidence>
<dbReference type="OrthoDB" id="348109at2759"/>
<keyword evidence="3" id="KW-0472">Membrane</keyword>
<feature type="compositionally biased region" description="Polar residues" evidence="2">
    <location>
        <begin position="427"/>
        <end position="436"/>
    </location>
</feature>
<feature type="region of interest" description="Disordered" evidence="2">
    <location>
        <begin position="381"/>
        <end position="457"/>
    </location>
</feature>
<keyword evidence="4" id="KW-0732">Signal</keyword>
<dbReference type="RefSeq" id="XP_013335106.1">
    <property type="nucleotide sequence ID" value="XM_013479652.1"/>
</dbReference>
<dbReference type="EMBL" id="HG719661">
    <property type="protein sequence ID" value="CDJ58460.1"/>
    <property type="molecule type" value="Genomic_DNA"/>
</dbReference>
<feature type="region of interest" description="Disordered" evidence="2">
    <location>
        <begin position="652"/>
        <end position="673"/>
    </location>
</feature>